<dbReference type="SUPFAM" id="SSF52096">
    <property type="entry name" value="ClpP/crotonase"/>
    <property type="match status" value="1"/>
</dbReference>
<name>A0A2P5WHJ4_GOSBA</name>
<evidence type="ECO:0000313" key="2">
    <source>
        <dbReference type="EMBL" id="PPR90558.1"/>
    </source>
</evidence>
<dbReference type="PANTHER" id="PTHR43113">
    <property type="entry name" value="NUCLEOSIDE-DIPHOSPHATE-SUGAR EPIMERASE"/>
    <property type="match status" value="1"/>
</dbReference>
<proteinExistence type="predicted"/>
<dbReference type="OrthoDB" id="1732608at2759"/>
<gene>
    <name evidence="2" type="ORF">GOBAR_AA30125</name>
</gene>
<dbReference type="GO" id="GO:0008935">
    <property type="term" value="F:1,4-dihydroxy-2-naphthoyl-CoA synthase activity"/>
    <property type="evidence" value="ECO:0007669"/>
    <property type="project" value="TreeGrafter"/>
</dbReference>
<dbReference type="InterPro" id="IPR029045">
    <property type="entry name" value="ClpP/crotonase-like_dom_sf"/>
</dbReference>
<dbReference type="GO" id="GO:0005829">
    <property type="term" value="C:cytosol"/>
    <property type="evidence" value="ECO:0007669"/>
    <property type="project" value="TreeGrafter"/>
</dbReference>
<keyword evidence="1" id="KW-0732">Signal</keyword>
<evidence type="ECO:0008006" key="4">
    <source>
        <dbReference type="Google" id="ProtNLM"/>
    </source>
</evidence>
<feature type="chain" id="PRO_5015117952" description="Secreted protein" evidence="1">
    <location>
        <begin position="26"/>
        <end position="95"/>
    </location>
</feature>
<evidence type="ECO:0000256" key="1">
    <source>
        <dbReference type="SAM" id="SignalP"/>
    </source>
</evidence>
<accession>A0A2P5WHJ4</accession>
<dbReference type="Gene3D" id="3.90.226.10">
    <property type="entry name" value="2-enoyl-CoA Hydratase, Chain A, domain 1"/>
    <property type="match status" value="1"/>
</dbReference>
<sequence>MVLPSSLSISLRLSFSSLFVGLTSSSLPCLLCRSTVVLTKSVGSFDAGYGSSIMSRLVRPKKAHQMWFLARFYTASKVEKMRLVNVVVLLNNIKR</sequence>
<protein>
    <recommendedName>
        <fullName evidence="4">Secreted protein</fullName>
    </recommendedName>
</protein>
<dbReference type="GO" id="GO:0009234">
    <property type="term" value="P:menaquinone biosynthetic process"/>
    <property type="evidence" value="ECO:0007669"/>
    <property type="project" value="TreeGrafter"/>
</dbReference>
<dbReference type="EMBL" id="KZ667590">
    <property type="protein sequence ID" value="PPR90558.1"/>
    <property type="molecule type" value="Genomic_DNA"/>
</dbReference>
<organism evidence="2 3">
    <name type="scientific">Gossypium barbadense</name>
    <name type="common">Sea Island cotton</name>
    <name type="synonym">Hibiscus barbadensis</name>
    <dbReference type="NCBI Taxonomy" id="3634"/>
    <lineage>
        <taxon>Eukaryota</taxon>
        <taxon>Viridiplantae</taxon>
        <taxon>Streptophyta</taxon>
        <taxon>Embryophyta</taxon>
        <taxon>Tracheophyta</taxon>
        <taxon>Spermatophyta</taxon>
        <taxon>Magnoliopsida</taxon>
        <taxon>eudicotyledons</taxon>
        <taxon>Gunneridae</taxon>
        <taxon>Pentapetalae</taxon>
        <taxon>rosids</taxon>
        <taxon>malvids</taxon>
        <taxon>Malvales</taxon>
        <taxon>Malvaceae</taxon>
        <taxon>Malvoideae</taxon>
        <taxon>Gossypium</taxon>
    </lineage>
</organism>
<dbReference type="AlphaFoldDB" id="A0A2P5WHJ4"/>
<feature type="signal peptide" evidence="1">
    <location>
        <begin position="1"/>
        <end position="25"/>
    </location>
</feature>
<dbReference type="PANTHER" id="PTHR43113:SF1">
    <property type="entry name" value="1,4-DIHYDROXY-2-NAPHTHOYL-COA SYNTHASE, PEROXISOMAL"/>
    <property type="match status" value="1"/>
</dbReference>
<reference evidence="2 3" key="1">
    <citation type="submission" date="2015-01" db="EMBL/GenBank/DDBJ databases">
        <title>Genome of allotetraploid Gossypium barbadense reveals genomic plasticity and fiber elongation in cotton evolution.</title>
        <authorList>
            <person name="Chen X."/>
            <person name="Liu X."/>
            <person name="Zhao B."/>
            <person name="Zheng H."/>
            <person name="Hu Y."/>
            <person name="Lu G."/>
            <person name="Yang C."/>
            <person name="Chen J."/>
            <person name="Shan C."/>
            <person name="Zhang L."/>
            <person name="Zhou Y."/>
            <person name="Wang L."/>
            <person name="Guo W."/>
            <person name="Bai Y."/>
            <person name="Ruan J."/>
            <person name="Shangguan X."/>
            <person name="Mao Y."/>
            <person name="Jiang J."/>
            <person name="Zhu Y."/>
            <person name="Lei J."/>
            <person name="Kang H."/>
            <person name="Chen S."/>
            <person name="He X."/>
            <person name="Wang R."/>
            <person name="Wang Y."/>
            <person name="Chen J."/>
            <person name="Wang L."/>
            <person name="Yu S."/>
            <person name="Wang B."/>
            <person name="Wei J."/>
            <person name="Song S."/>
            <person name="Lu X."/>
            <person name="Gao Z."/>
            <person name="Gu W."/>
            <person name="Deng X."/>
            <person name="Ma D."/>
            <person name="Wang S."/>
            <person name="Liang W."/>
            <person name="Fang L."/>
            <person name="Cai C."/>
            <person name="Zhu X."/>
            <person name="Zhou B."/>
            <person name="Zhang Y."/>
            <person name="Chen Z."/>
            <person name="Xu S."/>
            <person name="Zhu R."/>
            <person name="Wang S."/>
            <person name="Zhang T."/>
            <person name="Zhao G."/>
        </authorList>
    </citation>
    <scope>NUCLEOTIDE SEQUENCE [LARGE SCALE GENOMIC DNA]</scope>
    <source>
        <strain evidence="3">cv. Xinhai21</strain>
        <tissue evidence="2">Leaf</tissue>
    </source>
</reference>
<evidence type="ECO:0000313" key="3">
    <source>
        <dbReference type="Proteomes" id="UP000239757"/>
    </source>
</evidence>
<dbReference type="Proteomes" id="UP000239757">
    <property type="component" value="Unassembled WGS sequence"/>
</dbReference>